<evidence type="ECO:0000256" key="4">
    <source>
        <dbReference type="ARBA" id="ARBA00022989"/>
    </source>
</evidence>
<evidence type="ECO:0000256" key="2">
    <source>
        <dbReference type="ARBA" id="ARBA00010596"/>
    </source>
</evidence>
<evidence type="ECO:0000313" key="9">
    <source>
        <dbReference type="Proteomes" id="UP000694844"/>
    </source>
</evidence>
<evidence type="ECO:0000313" key="10">
    <source>
        <dbReference type="RefSeq" id="XP_022313543.1"/>
    </source>
</evidence>
<feature type="compositionally biased region" description="Basic residues" evidence="7">
    <location>
        <begin position="342"/>
        <end position="352"/>
    </location>
</feature>
<evidence type="ECO:0000256" key="1">
    <source>
        <dbReference type="ARBA" id="ARBA00004141"/>
    </source>
</evidence>
<gene>
    <name evidence="10" type="primary">LOC111118389</name>
</gene>
<name>A0A8B8CCP9_CRAVI</name>
<keyword evidence="4 6" id="KW-1133">Transmembrane helix</keyword>
<feature type="transmembrane region" description="Helical" evidence="6">
    <location>
        <begin position="160"/>
        <end position="183"/>
    </location>
</feature>
<dbReference type="Pfam" id="PF04893">
    <property type="entry name" value="Yip1"/>
    <property type="match status" value="1"/>
</dbReference>
<keyword evidence="5 6" id="KW-0472">Membrane</keyword>
<evidence type="ECO:0000256" key="6">
    <source>
        <dbReference type="RuleBase" id="RU361264"/>
    </source>
</evidence>
<accession>A0A8B8CCP9</accession>
<feature type="transmembrane region" description="Helical" evidence="6">
    <location>
        <begin position="219"/>
        <end position="241"/>
    </location>
</feature>
<dbReference type="PANTHER" id="PTHR12822">
    <property type="entry name" value="PROTEIN YIPF"/>
    <property type="match status" value="1"/>
</dbReference>
<feature type="transmembrane region" description="Helical" evidence="6">
    <location>
        <begin position="195"/>
        <end position="213"/>
    </location>
</feature>
<dbReference type="InterPro" id="IPR006977">
    <property type="entry name" value="Yip1_dom"/>
</dbReference>
<dbReference type="InterPro" id="IPR039765">
    <property type="entry name" value="Yip5/YIPF1/YIPF2"/>
</dbReference>
<dbReference type="RefSeq" id="XP_022313543.1">
    <property type="nucleotide sequence ID" value="XM_022457835.1"/>
</dbReference>
<dbReference type="Proteomes" id="UP000694844">
    <property type="component" value="Chromosome 2"/>
</dbReference>
<evidence type="ECO:0000259" key="8">
    <source>
        <dbReference type="Pfam" id="PF04893"/>
    </source>
</evidence>
<protein>
    <recommendedName>
        <fullName evidence="6">Protein YIPF</fullName>
    </recommendedName>
</protein>
<evidence type="ECO:0000256" key="3">
    <source>
        <dbReference type="ARBA" id="ARBA00022692"/>
    </source>
</evidence>
<feature type="compositionally biased region" description="Polar residues" evidence="7">
    <location>
        <begin position="332"/>
        <end position="341"/>
    </location>
</feature>
<keyword evidence="9" id="KW-1185">Reference proteome</keyword>
<feature type="domain" description="Yip1" evidence="8">
    <location>
        <begin position="100"/>
        <end position="268"/>
    </location>
</feature>
<feature type="transmembrane region" description="Helical" evidence="6">
    <location>
        <begin position="253"/>
        <end position="275"/>
    </location>
</feature>
<feature type="region of interest" description="Disordered" evidence="7">
    <location>
        <begin position="300"/>
        <end position="352"/>
    </location>
</feature>
<dbReference type="GO" id="GO:0000139">
    <property type="term" value="C:Golgi membrane"/>
    <property type="evidence" value="ECO:0007669"/>
    <property type="project" value="UniProtKB-SubCell"/>
</dbReference>
<reference evidence="10" key="1">
    <citation type="submission" date="2025-08" db="UniProtKB">
        <authorList>
            <consortium name="RefSeq"/>
        </authorList>
    </citation>
    <scope>IDENTIFICATION</scope>
    <source>
        <tissue evidence="10">Whole sample</tissue>
    </source>
</reference>
<evidence type="ECO:0000256" key="5">
    <source>
        <dbReference type="ARBA" id="ARBA00023136"/>
    </source>
</evidence>
<feature type="compositionally biased region" description="Polar residues" evidence="7">
    <location>
        <begin position="300"/>
        <end position="310"/>
    </location>
</feature>
<comment type="subcellular location">
    <subcellularLocation>
        <location evidence="6">Golgi apparatus membrane</location>
        <topology evidence="6">Multi-pass membrane protein</topology>
    </subcellularLocation>
    <subcellularLocation>
        <location evidence="1">Membrane</location>
        <topology evidence="1">Multi-pass membrane protein</topology>
    </subcellularLocation>
</comment>
<comment type="similarity">
    <text evidence="2 6">Belongs to the YIP1 family.</text>
</comment>
<organism evidence="9 10">
    <name type="scientific">Crassostrea virginica</name>
    <name type="common">Eastern oyster</name>
    <dbReference type="NCBI Taxonomy" id="6565"/>
    <lineage>
        <taxon>Eukaryota</taxon>
        <taxon>Metazoa</taxon>
        <taxon>Spiralia</taxon>
        <taxon>Lophotrochozoa</taxon>
        <taxon>Mollusca</taxon>
        <taxon>Bivalvia</taxon>
        <taxon>Autobranchia</taxon>
        <taxon>Pteriomorphia</taxon>
        <taxon>Ostreida</taxon>
        <taxon>Ostreoidea</taxon>
        <taxon>Ostreidae</taxon>
        <taxon>Crassostrea</taxon>
    </lineage>
</organism>
<dbReference type="GO" id="GO:0031267">
    <property type="term" value="F:small GTPase binding"/>
    <property type="evidence" value="ECO:0007669"/>
    <property type="project" value="InterPro"/>
</dbReference>
<feature type="transmembrane region" description="Helical" evidence="6">
    <location>
        <begin position="119"/>
        <end position="140"/>
    </location>
</feature>
<dbReference type="GO" id="GO:0016192">
    <property type="term" value="P:vesicle-mediated transport"/>
    <property type="evidence" value="ECO:0007669"/>
    <property type="project" value="InterPro"/>
</dbReference>
<dbReference type="PANTHER" id="PTHR12822:SF2">
    <property type="entry name" value="PROTEIN YIPF"/>
    <property type="match status" value="1"/>
</dbReference>
<sequence length="352" mass="39932">MADVNIDVENIEGSKNAADDLQFQDIPHDAFVNDKGKVQTHTFTDFPPTAEDEDEDVYDKTKLIKDEAKTGSPSFWTFEYYQQFFDVETKHVLHRIAGSMVPSPRSNYLQNTIRPNPDLYGPFWICTTLVFTTAIAGNMASYLSNEGKDFTWKYDFHKVTFAATAIFSYWWVLPALLFGFLWWRGSKANYSFLEILCIYGYSLSIYIPISILWVVQFDWLQWTLVLVGAVLSGGVLVMSMWPAVKEETKKTAWIVLILIFLCHASLAIGFKLYFFNAPVHQVSTQTSVAPITTSTMHMKLSTTPQPSNDKPNLKKEIPTTKRRHVGSGSDAVKTQTSSTNSLKRKSRLITPT</sequence>
<dbReference type="KEGG" id="cvn:111118389"/>
<dbReference type="AlphaFoldDB" id="A0A8B8CCP9"/>
<dbReference type="GeneID" id="111118389"/>
<keyword evidence="3 6" id="KW-0812">Transmembrane</keyword>
<dbReference type="OrthoDB" id="10256463at2759"/>
<evidence type="ECO:0000256" key="7">
    <source>
        <dbReference type="SAM" id="MobiDB-lite"/>
    </source>
</evidence>
<proteinExistence type="inferred from homology"/>